<feature type="compositionally biased region" description="Low complexity" evidence="1">
    <location>
        <begin position="1"/>
        <end position="17"/>
    </location>
</feature>
<feature type="compositionally biased region" description="Basic and acidic residues" evidence="1">
    <location>
        <begin position="23"/>
        <end position="34"/>
    </location>
</feature>
<evidence type="ECO:0000313" key="2">
    <source>
        <dbReference type="EMBL" id="GAA0944863.1"/>
    </source>
</evidence>
<comment type="caution">
    <text evidence="2">The sequence shown here is derived from an EMBL/GenBank/DDBJ whole genome shotgun (WGS) entry which is preliminary data.</text>
</comment>
<protein>
    <recommendedName>
        <fullName evidence="4">SUKH-3 immunity protein of toxin-antitoxin system</fullName>
    </recommendedName>
</protein>
<evidence type="ECO:0000256" key="1">
    <source>
        <dbReference type="SAM" id="MobiDB-lite"/>
    </source>
</evidence>
<feature type="region of interest" description="Disordered" evidence="1">
    <location>
        <begin position="1"/>
        <end position="34"/>
    </location>
</feature>
<organism evidence="2 3">
    <name type="scientific">Actinocorallia libanotica</name>
    <dbReference type="NCBI Taxonomy" id="46162"/>
    <lineage>
        <taxon>Bacteria</taxon>
        <taxon>Bacillati</taxon>
        <taxon>Actinomycetota</taxon>
        <taxon>Actinomycetes</taxon>
        <taxon>Streptosporangiales</taxon>
        <taxon>Thermomonosporaceae</taxon>
        <taxon>Actinocorallia</taxon>
    </lineage>
</organism>
<evidence type="ECO:0008006" key="4">
    <source>
        <dbReference type="Google" id="ProtNLM"/>
    </source>
</evidence>
<gene>
    <name evidence="2" type="ORF">GCM10009550_18120</name>
</gene>
<dbReference type="EMBL" id="BAAAHH010000005">
    <property type="protein sequence ID" value="GAA0944863.1"/>
    <property type="molecule type" value="Genomic_DNA"/>
</dbReference>
<sequence length="179" mass="20049">MADRSGSSRSTTTRPSSWKATRGRSDLHRPRAMTSEDLHAAVEELLALPFPREDTRGEVRDSGPGYHVQVLQASRDFWDDRDEEIVEAAEEEIDAAFRALATALTARWGEPETVDLDPYLWSEEPAPEPLGRLSMLSGRMLVWRRPVPGRWVALAVGQADREFPIELLAAIGEEHHLPA</sequence>
<keyword evidence="3" id="KW-1185">Reference proteome</keyword>
<reference evidence="2 3" key="1">
    <citation type="journal article" date="2019" name="Int. J. Syst. Evol. Microbiol.">
        <title>The Global Catalogue of Microorganisms (GCM) 10K type strain sequencing project: providing services to taxonomists for standard genome sequencing and annotation.</title>
        <authorList>
            <consortium name="The Broad Institute Genomics Platform"/>
            <consortium name="The Broad Institute Genome Sequencing Center for Infectious Disease"/>
            <person name="Wu L."/>
            <person name="Ma J."/>
        </authorList>
    </citation>
    <scope>NUCLEOTIDE SEQUENCE [LARGE SCALE GENOMIC DNA]</scope>
    <source>
        <strain evidence="2 3">JCM 10696</strain>
    </source>
</reference>
<name>A0ABN1QMR7_9ACTN</name>
<accession>A0ABN1QMR7</accession>
<evidence type="ECO:0000313" key="3">
    <source>
        <dbReference type="Proteomes" id="UP001500665"/>
    </source>
</evidence>
<dbReference type="Proteomes" id="UP001500665">
    <property type="component" value="Unassembled WGS sequence"/>
</dbReference>
<proteinExistence type="predicted"/>